<evidence type="ECO:0000313" key="3">
    <source>
        <dbReference type="Proteomes" id="UP000503336"/>
    </source>
</evidence>
<protein>
    <submittedName>
        <fullName evidence="2">DUF1499 domain-containing protein</fullName>
    </submittedName>
</protein>
<dbReference type="RefSeq" id="WP_165095862.1">
    <property type="nucleotide sequence ID" value="NZ_CP049056.1"/>
</dbReference>
<keyword evidence="1" id="KW-0812">Transmembrane</keyword>
<dbReference type="Proteomes" id="UP000503336">
    <property type="component" value="Chromosome"/>
</dbReference>
<dbReference type="Pfam" id="PF07386">
    <property type="entry name" value="DUF1499"/>
    <property type="match status" value="1"/>
</dbReference>
<sequence length="154" mass="16752">MSRIARALLWIIATICVAFIAFAIWVRLAPDDAADWREDPAAITASGALNEYVVRPEADGADAVSPVYDEPPESLIARFRDMALAEPRVGLLDESGGILTLVQRSMLMGFPDYISVRAVSVDGGAALYIHSRSRYGKSDWGVNEARISAWLGNL</sequence>
<proteinExistence type="predicted"/>
<keyword evidence="1" id="KW-1133">Transmembrane helix</keyword>
<organism evidence="2 3">
    <name type="scientific">Pikeienuella piscinae</name>
    <dbReference type="NCBI Taxonomy" id="2748098"/>
    <lineage>
        <taxon>Bacteria</taxon>
        <taxon>Pseudomonadati</taxon>
        <taxon>Pseudomonadota</taxon>
        <taxon>Alphaproteobacteria</taxon>
        <taxon>Rhodobacterales</taxon>
        <taxon>Paracoccaceae</taxon>
        <taxon>Pikeienuella</taxon>
    </lineage>
</organism>
<name>A0A7L5BUY9_9RHOB</name>
<dbReference type="KEGG" id="hdh:G5B40_05065"/>
<dbReference type="AlphaFoldDB" id="A0A7L5BUY9"/>
<keyword evidence="1" id="KW-0472">Membrane</keyword>
<keyword evidence="3" id="KW-1185">Reference proteome</keyword>
<evidence type="ECO:0000256" key="1">
    <source>
        <dbReference type="SAM" id="Phobius"/>
    </source>
</evidence>
<evidence type="ECO:0000313" key="2">
    <source>
        <dbReference type="EMBL" id="QIE54873.1"/>
    </source>
</evidence>
<gene>
    <name evidence="2" type="ORF">G5B40_05065</name>
</gene>
<reference evidence="2 3" key="1">
    <citation type="submission" date="2020-02" db="EMBL/GenBank/DDBJ databases">
        <title>complete genome sequence of Rhodobacteraceae bacterium.</title>
        <authorList>
            <person name="Park J."/>
            <person name="Kim Y.-S."/>
            <person name="Kim K.-H."/>
        </authorList>
    </citation>
    <scope>NUCLEOTIDE SEQUENCE [LARGE SCALE GENOMIC DNA]</scope>
    <source>
        <strain evidence="2 3">RR4-56</strain>
    </source>
</reference>
<dbReference type="EMBL" id="CP049056">
    <property type="protein sequence ID" value="QIE54873.1"/>
    <property type="molecule type" value="Genomic_DNA"/>
</dbReference>
<feature type="transmembrane region" description="Helical" evidence="1">
    <location>
        <begin position="7"/>
        <end position="28"/>
    </location>
</feature>
<dbReference type="InterPro" id="IPR010865">
    <property type="entry name" value="DUF1499"/>
</dbReference>
<accession>A0A7L5BUY9</accession>